<evidence type="ECO:0000313" key="2">
    <source>
        <dbReference type="EMBL" id="KAG7291575.1"/>
    </source>
</evidence>
<comment type="caution">
    <text evidence="2">The sequence shown here is derived from an EMBL/GenBank/DDBJ whole genome shotgun (WGS) entry which is preliminary data.</text>
</comment>
<evidence type="ECO:0000313" key="3">
    <source>
        <dbReference type="Proteomes" id="UP001197093"/>
    </source>
</evidence>
<protein>
    <submittedName>
        <fullName evidence="2">Uncharacterized protein</fullName>
    </submittedName>
</protein>
<evidence type="ECO:0000256" key="1">
    <source>
        <dbReference type="SAM" id="Phobius"/>
    </source>
</evidence>
<dbReference type="EMBL" id="JAHCVI010000001">
    <property type="protein sequence ID" value="KAG7291575.1"/>
    <property type="molecule type" value="Genomic_DNA"/>
</dbReference>
<sequence>MATLRSQVPQTLLVLSRIKAINTTSTSEDTDHVGKFKFHVFYCDVLLFHIVDFGILFFRVINFDMGRIRAAPFEPCVVQYASFDHCFLEGLGDTASVHNIRGFQRCDKFRLK</sequence>
<accession>A0AAD4F2M2</accession>
<feature type="transmembrane region" description="Helical" evidence="1">
    <location>
        <begin position="39"/>
        <end position="61"/>
    </location>
</feature>
<dbReference type="AlphaFoldDB" id="A0AAD4F2M2"/>
<gene>
    <name evidence="2" type="ORF">NEMBOFW57_001594</name>
</gene>
<keyword evidence="1" id="KW-0472">Membrane</keyword>
<keyword evidence="1" id="KW-0812">Transmembrane</keyword>
<reference evidence="2" key="1">
    <citation type="submission" date="2023-02" db="EMBL/GenBank/DDBJ databases">
        <authorList>
            <person name="Palmer J.M."/>
        </authorList>
    </citation>
    <scope>NUCLEOTIDE SEQUENCE</scope>
    <source>
        <strain evidence="2">FW57</strain>
    </source>
</reference>
<keyword evidence="1" id="KW-1133">Transmembrane helix</keyword>
<proteinExistence type="predicted"/>
<organism evidence="2 3">
    <name type="scientific">Staphylotrichum longicolle</name>
    <dbReference type="NCBI Taxonomy" id="669026"/>
    <lineage>
        <taxon>Eukaryota</taxon>
        <taxon>Fungi</taxon>
        <taxon>Dikarya</taxon>
        <taxon>Ascomycota</taxon>
        <taxon>Pezizomycotina</taxon>
        <taxon>Sordariomycetes</taxon>
        <taxon>Sordariomycetidae</taxon>
        <taxon>Sordariales</taxon>
        <taxon>Chaetomiaceae</taxon>
        <taxon>Staphylotrichum</taxon>
    </lineage>
</organism>
<dbReference type="Proteomes" id="UP001197093">
    <property type="component" value="Unassembled WGS sequence"/>
</dbReference>
<name>A0AAD4F2M2_9PEZI</name>
<keyword evidence="3" id="KW-1185">Reference proteome</keyword>